<dbReference type="InterPro" id="IPR000835">
    <property type="entry name" value="HTH_MarR-typ"/>
</dbReference>
<feature type="compositionally biased region" description="Low complexity" evidence="1">
    <location>
        <begin position="1"/>
        <end position="10"/>
    </location>
</feature>
<evidence type="ECO:0000313" key="3">
    <source>
        <dbReference type="EMBL" id="TCK26205.1"/>
    </source>
</evidence>
<feature type="domain" description="HTH marR-type" evidence="2">
    <location>
        <begin position="34"/>
        <end position="169"/>
    </location>
</feature>
<evidence type="ECO:0000256" key="1">
    <source>
        <dbReference type="SAM" id="MobiDB-lite"/>
    </source>
</evidence>
<keyword evidence="4" id="KW-1185">Reference proteome</keyword>
<dbReference type="PANTHER" id="PTHR33164:SF104">
    <property type="entry name" value="TRANSCRIPTIONAL REGULATORY PROTEIN"/>
    <property type="match status" value="1"/>
</dbReference>
<evidence type="ECO:0000259" key="2">
    <source>
        <dbReference type="PROSITE" id="PS50995"/>
    </source>
</evidence>
<proteinExistence type="predicted"/>
<feature type="region of interest" description="Disordered" evidence="1">
    <location>
        <begin position="1"/>
        <end position="20"/>
    </location>
</feature>
<protein>
    <submittedName>
        <fullName evidence="3">DNA-binding MarR family transcriptional regulator</fullName>
    </submittedName>
</protein>
<dbReference type="InterPro" id="IPR036388">
    <property type="entry name" value="WH-like_DNA-bd_sf"/>
</dbReference>
<dbReference type="InterPro" id="IPR036390">
    <property type="entry name" value="WH_DNA-bd_sf"/>
</dbReference>
<dbReference type="EMBL" id="SMFZ01000001">
    <property type="protein sequence ID" value="TCK26205.1"/>
    <property type="molecule type" value="Genomic_DNA"/>
</dbReference>
<dbReference type="OrthoDB" id="3237509at2"/>
<dbReference type="GO" id="GO:0003677">
    <property type="term" value="F:DNA binding"/>
    <property type="evidence" value="ECO:0007669"/>
    <property type="project" value="UniProtKB-KW"/>
</dbReference>
<gene>
    <name evidence="3" type="ORF">EV378_2034</name>
</gene>
<dbReference type="GO" id="GO:0003700">
    <property type="term" value="F:DNA-binding transcription factor activity"/>
    <property type="evidence" value="ECO:0007669"/>
    <property type="project" value="InterPro"/>
</dbReference>
<accession>A0A4R1HYI4</accession>
<dbReference type="PROSITE" id="PS50995">
    <property type="entry name" value="HTH_MARR_2"/>
    <property type="match status" value="1"/>
</dbReference>
<dbReference type="InterPro" id="IPR039422">
    <property type="entry name" value="MarR/SlyA-like"/>
</dbReference>
<keyword evidence="3" id="KW-0238">DNA-binding</keyword>
<dbReference type="PRINTS" id="PR00598">
    <property type="entry name" value="HTHMARR"/>
</dbReference>
<evidence type="ECO:0000313" key="4">
    <source>
        <dbReference type="Proteomes" id="UP000295560"/>
    </source>
</evidence>
<dbReference type="Pfam" id="PF12802">
    <property type="entry name" value="MarR_2"/>
    <property type="match status" value="1"/>
</dbReference>
<comment type="caution">
    <text evidence="3">The sequence shown here is derived from an EMBL/GenBank/DDBJ whole genome shotgun (WGS) entry which is preliminary data.</text>
</comment>
<dbReference type="AlphaFoldDB" id="A0A4R1HYI4"/>
<reference evidence="3 4" key="1">
    <citation type="submission" date="2019-03" db="EMBL/GenBank/DDBJ databases">
        <title>Sequencing the genomes of 1000 actinobacteria strains.</title>
        <authorList>
            <person name="Klenk H.-P."/>
        </authorList>
    </citation>
    <scope>NUCLEOTIDE SEQUENCE [LARGE SCALE GENOMIC DNA]</scope>
    <source>
        <strain evidence="3 4">DSM 44969</strain>
    </source>
</reference>
<dbReference type="Proteomes" id="UP000295560">
    <property type="component" value="Unassembled WGS sequence"/>
</dbReference>
<dbReference type="Gene3D" id="1.10.10.10">
    <property type="entry name" value="Winged helix-like DNA-binding domain superfamily/Winged helix DNA-binding domain"/>
    <property type="match status" value="1"/>
</dbReference>
<organism evidence="3 4">
    <name type="scientific">Pseudonocardia endophytica</name>
    <dbReference type="NCBI Taxonomy" id="401976"/>
    <lineage>
        <taxon>Bacteria</taxon>
        <taxon>Bacillati</taxon>
        <taxon>Actinomycetota</taxon>
        <taxon>Actinomycetes</taxon>
        <taxon>Pseudonocardiales</taxon>
        <taxon>Pseudonocardiaceae</taxon>
        <taxon>Pseudonocardia</taxon>
    </lineage>
</organism>
<sequence>MTAMPSSDVPDAPDRVDRVEAGWRRERPDIDVTSVGIVTRIWRIGRHLDRHRKQRLDAFGTDRVALDVLAMLRRTGAPYRRTAGELQASALITSGGMSQRLERLEEAGLISRHMHPTDRRKVEVELTAAGMALVDEVTGDLMENESKLLDVLDPAEQEQLRRLLRKLLGTFE</sequence>
<dbReference type="PANTHER" id="PTHR33164">
    <property type="entry name" value="TRANSCRIPTIONAL REGULATOR, MARR FAMILY"/>
    <property type="match status" value="1"/>
</dbReference>
<dbReference type="GO" id="GO:0006950">
    <property type="term" value="P:response to stress"/>
    <property type="evidence" value="ECO:0007669"/>
    <property type="project" value="TreeGrafter"/>
</dbReference>
<dbReference type="RefSeq" id="WP_132423100.1">
    <property type="nucleotide sequence ID" value="NZ_SMFZ01000001.1"/>
</dbReference>
<dbReference type="SUPFAM" id="SSF46785">
    <property type="entry name" value="Winged helix' DNA-binding domain"/>
    <property type="match status" value="1"/>
</dbReference>
<name>A0A4R1HYI4_PSEEN</name>
<dbReference type="SMART" id="SM00347">
    <property type="entry name" value="HTH_MARR"/>
    <property type="match status" value="1"/>
</dbReference>